<gene>
    <name evidence="2" type="ORF">LSTR_LSTR011330</name>
</gene>
<feature type="region of interest" description="Disordered" evidence="1">
    <location>
        <begin position="136"/>
        <end position="159"/>
    </location>
</feature>
<accession>A0A482WGX6</accession>
<feature type="compositionally biased region" description="Polar residues" evidence="1">
    <location>
        <begin position="136"/>
        <end position="149"/>
    </location>
</feature>
<comment type="caution">
    <text evidence="2">The sequence shown here is derived from an EMBL/GenBank/DDBJ whole genome shotgun (WGS) entry which is preliminary data.</text>
</comment>
<evidence type="ECO:0000313" key="3">
    <source>
        <dbReference type="Proteomes" id="UP000291343"/>
    </source>
</evidence>
<evidence type="ECO:0000313" key="2">
    <source>
        <dbReference type="EMBL" id="RZF32476.1"/>
    </source>
</evidence>
<dbReference type="InParanoid" id="A0A482WGX6"/>
<dbReference type="EMBL" id="QKKF02037021">
    <property type="protein sequence ID" value="RZF32476.1"/>
    <property type="molecule type" value="Genomic_DNA"/>
</dbReference>
<keyword evidence="3" id="KW-1185">Reference proteome</keyword>
<sequence>MEENLENSRYVMEGGSSRYGSSSLTDENNSKYNFNPYKVSNDFTGSCYYNSHPTVNNQDYYNNYSGVKMSTWSTNNVDDKCGRYPGNNNKPTVLPCGEGNVATSQIGAQREGYLSHLSSPNNQCCRSPYYASNSPLAYGSTNGEQSSSPHHPHHYNGVAPDLNSMTSSCNGFDFGGAKWDTLL</sequence>
<reference evidence="2 3" key="1">
    <citation type="journal article" date="2017" name="Gigascience">
        <title>Genome sequence of the small brown planthopper, Laodelphax striatellus.</title>
        <authorList>
            <person name="Zhu J."/>
            <person name="Jiang F."/>
            <person name="Wang X."/>
            <person name="Yang P."/>
            <person name="Bao Y."/>
            <person name="Zhao W."/>
            <person name="Wang W."/>
            <person name="Lu H."/>
            <person name="Wang Q."/>
            <person name="Cui N."/>
            <person name="Li J."/>
            <person name="Chen X."/>
            <person name="Luo L."/>
            <person name="Yu J."/>
            <person name="Kang L."/>
            <person name="Cui F."/>
        </authorList>
    </citation>
    <scope>NUCLEOTIDE SEQUENCE [LARGE SCALE GENOMIC DNA]</scope>
    <source>
        <strain evidence="2">Lst14</strain>
    </source>
</reference>
<dbReference type="AlphaFoldDB" id="A0A482WGX6"/>
<organism evidence="2 3">
    <name type="scientific">Laodelphax striatellus</name>
    <name type="common">Small brown planthopper</name>
    <name type="synonym">Delphax striatella</name>
    <dbReference type="NCBI Taxonomy" id="195883"/>
    <lineage>
        <taxon>Eukaryota</taxon>
        <taxon>Metazoa</taxon>
        <taxon>Ecdysozoa</taxon>
        <taxon>Arthropoda</taxon>
        <taxon>Hexapoda</taxon>
        <taxon>Insecta</taxon>
        <taxon>Pterygota</taxon>
        <taxon>Neoptera</taxon>
        <taxon>Paraneoptera</taxon>
        <taxon>Hemiptera</taxon>
        <taxon>Auchenorrhyncha</taxon>
        <taxon>Fulgoroidea</taxon>
        <taxon>Delphacidae</taxon>
        <taxon>Criomorphinae</taxon>
        <taxon>Laodelphax</taxon>
    </lineage>
</organism>
<feature type="region of interest" description="Disordered" evidence="1">
    <location>
        <begin position="1"/>
        <end position="26"/>
    </location>
</feature>
<dbReference type="Proteomes" id="UP000291343">
    <property type="component" value="Unassembled WGS sequence"/>
</dbReference>
<name>A0A482WGX6_LAOST</name>
<proteinExistence type="predicted"/>
<evidence type="ECO:0000256" key="1">
    <source>
        <dbReference type="SAM" id="MobiDB-lite"/>
    </source>
</evidence>
<protein>
    <submittedName>
        <fullName evidence="2">Uncharacterized protein</fullName>
    </submittedName>
</protein>